<feature type="domain" description="Transcription factor IIIC 90kDa subunit N-terminal" evidence="1">
    <location>
        <begin position="21"/>
        <end position="517"/>
    </location>
</feature>
<evidence type="ECO:0008006" key="5">
    <source>
        <dbReference type="Google" id="ProtNLM"/>
    </source>
</evidence>
<name>A0A9P3C0S6_ASPVI</name>
<reference evidence="3 4" key="1">
    <citation type="submission" date="2021-02" db="EMBL/GenBank/DDBJ databases">
        <title>Pan-genome distribution and transcriptional activeness of fungal secondary metabolism genes in Aspergillus section Fumigati.</title>
        <authorList>
            <person name="Takahashi H."/>
            <person name="Umemura M."/>
            <person name="Ninomiya A."/>
            <person name="Kusuya Y."/>
            <person name="Urayama S."/>
            <person name="Shimizu M."/>
            <person name="Watanabe A."/>
            <person name="Kamei K."/>
            <person name="Yaguchi T."/>
            <person name="Hagiwara D."/>
        </authorList>
    </citation>
    <scope>NUCLEOTIDE SEQUENCE [LARGE SCALE GENOMIC DNA]</scope>
    <source>
        <strain evidence="3 4">IFM 47045</strain>
    </source>
</reference>
<dbReference type="GO" id="GO:0000127">
    <property type="term" value="C:transcription factor TFIIIC complex"/>
    <property type="evidence" value="ECO:0007669"/>
    <property type="project" value="InterPro"/>
</dbReference>
<organism evidence="3 4">
    <name type="scientific">Aspergillus viridinutans</name>
    <dbReference type="NCBI Taxonomy" id="75553"/>
    <lineage>
        <taxon>Eukaryota</taxon>
        <taxon>Fungi</taxon>
        <taxon>Dikarya</taxon>
        <taxon>Ascomycota</taxon>
        <taxon>Pezizomycotina</taxon>
        <taxon>Eurotiomycetes</taxon>
        <taxon>Eurotiomycetidae</taxon>
        <taxon>Eurotiales</taxon>
        <taxon>Aspergillaceae</taxon>
        <taxon>Aspergillus</taxon>
        <taxon>Aspergillus subgen. Fumigati</taxon>
    </lineage>
</organism>
<evidence type="ECO:0000259" key="1">
    <source>
        <dbReference type="Pfam" id="PF12657"/>
    </source>
</evidence>
<dbReference type="AlphaFoldDB" id="A0A9P3C0S6"/>
<dbReference type="Pfam" id="PF12657">
    <property type="entry name" value="TFIIIC_delta"/>
    <property type="match status" value="1"/>
</dbReference>
<dbReference type="GO" id="GO:0004402">
    <property type="term" value="F:histone acetyltransferase activity"/>
    <property type="evidence" value="ECO:0007669"/>
    <property type="project" value="InterPro"/>
</dbReference>
<dbReference type="InterPro" id="IPR024764">
    <property type="entry name" value="TFIIIC_Znf"/>
</dbReference>
<proteinExistence type="predicted"/>
<dbReference type="Pfam" id="PF12660">
    <property type="entry name" value="zf-TFIIIC"/>
    <property type="match status" value="1"/>
</dbReference>
<feature type="domain" description="Transcription factor IIIC putative zinc-finger" evidence="2">
    <location>
        <begin position="624"/>
        <end position="721"/>
    </location>
</feature>
<keyword evidence="4" id="KW-1185">Reference proteome</keyword>
<protein>
    <recommendedName>
        <fullName evidence="5">Transcription factor IIIC subunit delta N-term-domain-containing protein</fullName>
    </recommendedName>
</protein>
<dbReference type="PANTHER" id="PTHR15496">
    <property type="entry name" value="GENERAL TRANSCRIPTION FACTOR 3C POLYPEPTIDE 4 FAMILY"/>
    <property type="match status" value="1"/>
</dbReference>
<dbReference type="GO" id="GO:0006384">
    <property type="term" value="P:transcription initiation at RNA polymerase III promoter"/>
    <property type="evidence" value="ECO:0007669"/>
    <property type="project" value="InterPro"/>
</dbReference>
<evidence type="ECO:0000259" key="2">
    <source>
        <dbReference type="Pfam" id="PF12660"/>
    </source>
</evidence>
<accession>A0A9P3C0S6</accession>
<gene>
    <name evidence="3" type="ORF">Aspvir_010111</name>
</gene>
<evidence type="ECO:0000313" key="4">
    <source>
        <dbReference type="Proteomes" id="UP000710440"/>
    </source>
</evidence>
<comment type="caution">
    <text evidence="3">The sequence shown here is derived from an EMBL/GenBank/DDBJ whole genome shotgun (WGS) entry which is preliminary data.</text>
</comment>
<sequence>MAMFDQVELTVSPSCYNCLAWSADGEIALAAGEYVQILTPKKPTQGKEESGSDRPKCEPAWHITRFRANLFTNREWPTVFPQNRDDFSIGVELSQSSVVGLSWSPPGLARHRRCTLAVLTSNLLLSFYQLVDGRWMRVAVVNNALAAHFNSFIHDEGPRLRKTNIREFAWCPPLKVPQGQNDSVPAAESRWGFQILTIANDDNDLIFLHVRRAEAGSAISSYSFDIISISSVHDPAAKYPIVQSASILATSLKSKMRISGLSCGPWLLKQDKMAPDVYHAIGNAAATYGTKLKLVRLDVNLRRDDEDSEAPSRWNLQATASENPDLLSKDAGERIYRGPLDWFQAAESGEIGLAVTTVGALMVVSLPRAVYEGRETSSGKIRTREYPLFENTDAAIEKTEARHWESISAMTVASADESKLSSLHLGTSGGHAAAKEFIEVNDAQDDGLLSPPPWKAQFDAMREKFDIDHDLGGLAIGRIWGLAAYHGLIAVAFTLHPGDMIEYRTGSQERTLIVFSKATLHQQPHTPSFLRELPVFTSDFLRLRREVVLRFTLRSLDHDDRNPWYQKLVYAAACCALVESQDESLLLQARKVFEWLATATGVDLTEEVTKCSSPGNKLESKSVEQLEGAGGHIFEKCDICQAGVAWYSAQEAQCAGGHLFVRCNLSYFSIQEPGVSKFCSDCGTEYLNEDALAQLHGTELQSAYEKLSNVFDTCIYCGGKFRA</sequence>
<evidence type="ECO:0000313" key="3">
    <source>
        <dbReference type="EMBL" id="GIK05993.1"/>
    </source>
</evidence>
<dbReference type="EMBL" id="BOPL01000009">
    <property type="protein sequence ID" value="GIK05993.1"/>
    <property type="molecule type" value="Genomic_DNA"/>
</dbReference>
<dbReference type="RefSeq" id="XP_043129179.1">
    <property type="nucleotide sequence ID" value="XM_043273244.1"/>
</dbReference>
<dbReference type="PANTHER" id="PTHR15496:SF2">
    <property type="entry name" value="GENERAL TRANSCRIPTION FACTOR 3C POLYPEPTIDE 4"/>
    <property type="match status" value="1"/>
</dbReference>
<dbReference type="OrthoDB" id="6021743at2759"/>
<dbReference type="InterPro" id="IPR044230">
    <property type="entry name" value="GTF3C4"/>
</dbReference>
<dbReference type="Proteomes" id="UP000710440">
    <property type="component" value="Unassembled WGS sequence"/>
</dbReference>
<dbReference type="GeneID" id="66938093"/>
<dbReference type="InterPro" id="IPR024761">
    <property type="entry name" value="TFIIIC_delta_N"/>
</dbReference>